<accession>A0A2P2L7J0</accession>
<feature type="signal peptide" evidence="1">
    <location>
        <begin position="1"/>
        <end position="19"/>
    </location>
</feature>
<organism evidence="2">
    <name type="scientific">Rhizophora mucronata</name>
    <name type="common">Asiatic mangrove</name>
    <dbReference type="NCBI Taxonomy" id="61149"/>
    <lineage>
        <taxon>Eukaryota</taxon>
        <taxon>Viridiplantae</taxon>
        <taxon>Streptophyta</taxon>
        <taxon>Embryophyta</taxon>
        <taxon>Tracheophyta</taxon>
        <taxon>Spermatophyta</taxon>
        <taxon>Magnoliopsida</taxon>
        <taxon>eudicotyledons</taxon>
        <taxon>Gunneridae</taxon>
        <taxon>Pentapetalae</taxon>
        <taxon>rosids</taxon>
        <taxon>fabids</taxon>
        <taxon>Malpighiales</taxon>
        <taxon>Rhizophoraceae</taxon>
        <taxon>Rhizophora</taxon>
    </lineage>
</organism>
<keyword evidence="1" id="KW-0732">Signal</keyword>
<proteinExistence type="predicted"/>
<evidence type="ECO:0000256" key="1">
    <source>
        <dbReference type="SAM" id="SignalP"/>
    </source>
</evidence>
<feature type="chain" id="PRO_5015125314" evidence="1">
    <location>
        <begin position="20"/>
        <end position="69"/>
    </location>
</feature>
<sequence>MIICFVLLLIDYFLRLGRKFGVVLHAWILRPYLSFSLFSLEATEFYDVSKRQSGKLFILIRSYCLGGVT</sequence>
<dbReference type="EMBL" id="GGEC01033421">
    <property type="protein sequence ID" value="MBX13905.1"/>
    <property type="molecule type" value="Transcribed_RNA"/>
</dbReference>
<protein>
    <submittedName>
        <fullName evidence="2">Uncharacterized protein</fullName>
    </submittedName>
</protein>
<name>A0A2P2L7J0_RHIMU</name>
<reference evidence="2" key="1">
    <citation type="submission" date="2018-02" db="EMBL/GenBank/DDBJ databases">
        <title>Rhizophora mucronata_Transcriptome.</title>
        <authorList>
            <person name="Meera S.P."/>
            <person name="Sreeshan A."/>
            <person name="Augustine A."/>
        </authorList>
    </citation>
    <scope>NUCLEOTIDE SEQUENCE</scope>
    <source>
        <tissue evidence="2">Leaf</tissue>
    </source>
</reference>
<evidence type="ECO:0000313" key="2">
    <source>
        <dbReference type="EMBL" id="MBX13905.1"/>
    </source>
</evidence>
<dbReference type="AlphaFoldDB" id="A0A2P2L7J0"/>